<keyword evidence="2" id="KW-0560">Oxidoreductase</keyword>
<dbReference type="InterPro" id="IPR036291">
    <property type="entry name" value="NAD(P)-bd_dom_sf"/>
</dbReference>
<protein>
    <submittedName>
        <fullName evidence="4">Unannotated protein</fullName>
    </submittedName>
</protein>
<dbReference type="PRINTS" id="PR00080">
    <property type="entry name" value="SDRFAMILY"/>
</dbReference>
<dbReference type="Pfam" id="PF13561">
    <property type="entry name" value="adh_short_C2"/>
    <property type="match status" value="1"/>
</dbReference>
<evidence type="ECO:0000313" key="3">
    <source>
        <dbReference type="EMBL" id="CAB4323212.1"/>
    </source>
</evidence>
<dbReference type="PANTHER" id="PTHR24321">
    <property type="entry name" value="DEHYDROGENASES, SHORT CHAIN"/>
    <property type="match status" value="1"/>
</dbReference>
<dbReference type="FunFam" id="3.40.50.720:FF:000084">
    <property type="entry name" value="Short-chain dehydrogenase reductase"/>
    <property type="match status" value="1"/>
</dbReference>
<dbReference type="InterPro" id="IPR020904">
    <property type="entry name" value="Sc_DH/Rdtase_CS"/>
</dbReference>
<name>A0A6J7JU79_9ZZZZ</name>
<evidence type="ECO:0000313" key="4">
    <source>
        <dbReference type="EMBL" id="CAB4946421.1"/>
    </source>
</evidence>
<evidence type="ECO:0000256" key="2">
    <source>
        <dbReference type="ARBA" id="ARBA00023002"/>
    </source>
</evidence>
<dbReference type="SUPFAM" id="SSF51735">
    <property type="entry name" value="NAD(P)-binding Rossmann-fold domains"/>
    <property type="match status" value="1"/>
</dbReference>
<reference evidence="4" key="1">
    <citation type="submission" date="2020-05" db="EMBL/GenBank/DDBJ databases">
        <authorList>
            <person name="Chiriac C."/>
            <person name="Salcher M."/>
            <person name="Ghai R."/>
            <person name="Kavagutti S V."/>
        </authorList>
    </citation>
    <scope>NUCLEOTIDE SEQUENCE</scope>
</reference>
<comment type="similarity">
    <text evidence="1">Belongs to the short-chain dehydrogenases/reductases (SDR) family.</text>
</comment>
<dbReference type="GO" id="GO:0016491">
    <property type="term" value="F:oxidoreductase activity"/>
    <property type="evidence" value="ECO:0007669"/>
    <property type="project" value="UniProtKB-KW"/>
</dbReference>
<organism evidence="4">
    <name type="scientific">freshwater metagenome</name>
    <dbReference type="NCBI Taxonomy" id="449393"/>
    <lineage>
        <taxon>unclassified sequences</taxon>
        <taxon>metagenomes</taxon>
        <taxon>ecological metagenomes</taxon>
    </lineage>
</organism>
<accession>A0A6J7JU79</accession>
<dbReference type="EMBL" id="CAFBNC010000094">
    <property type="protein sequence ID" value="CAB4946421.1"/>
    <property type="molecule type" value="Genomic_DNA"/>
</dbReference>
<evidence type="ECO:0000256" key="1">
    <source>
        <dbReference type="ARBA" id="ARBA00006484"/>
    </source>
</evidence>
<dbReference type="InterPro" id="IPR002347">
    <property type="entry name" value="SDR_fam"/>
</dbReference>
<dbReference type="NCBIfam" id="NF005559">
    <property type="entry name" value="PRK07231.1"/>
    <property type="match status" value="1"/>
</dbReference>
<dbReference type="PROSITE" id="PS00061">
    <property type="entry name" value="ADH_SHORT"/>
    <property type="match status" value="1"/>
</dbReference>
<dbReference type="PRINTS" id="PR00081">
    <property type="entry name" value="GDHRDH"/>
</dbReference>
<dbReference type="PANTHER" id="PTHR24321:SF15">
    <property type="entry name" value="OXIDOREDUCTASE UCPA"/>
    <property type="match status" value="1"/>
</dbReference>
<dbReference type="AlphaFoldDB" id="A0A6J7JU79"/>
<gene>
    <name evidence="3" type="ORF">UFOPK1392_00963</name>
    <name evidence="4" type="ORF">UFOPK3733_01611</name>
</gene>
<sequence>MGRFDGKVVIVTGAARGQGEAEARLFASEGAKVIIGDVLDAEGEAVAADIGAAARYVHIDVSNESDWAALVTSAVEFGGRIDVLVNNAAVIRPSSIEDTTLEQYMAVININQVGCFLGMKSVMPAMRETGGGAIVNISSIDGMASKNGLISYTASKFATRGMTKTAAMEWGRYGIRVNSVHPGGVNTVMGNPINHPALETVPYTHQAIARIGYPNEIANAVAFLASDDASYITGTELVVDGGWLTGRIEPGLPGASDPDPTSAYNA</sequence>
<dbReference type="EMBL" id="CAEMXZ010000032">
    <property type="protein sequence ID" value="CAB4323212.1"/>
    <property type="molecule type" value="Genomic_DNA"/>
</dbReference>
<proteinExistence type="inferred from homology"/>
<dbReference type="Gene3D" id="3.40.50.720">
    <property type="entry name" value="NAD(P)-binding Rossmann-like Domain"/>
    <property type="match status" value="1"/>
</dbReference>